<dbReference type="GO" id="GO:0004707">
    <property type="term" value="F:MAP kinase activity"/>
    <property type="evidence" value="ECO:0007669"/>
    <property type="project" value="EnsemblFungi"/>
</dbReference>
<reference evidence="10" key="1">
    <citation type="submission" date="2016-05" db="EMBL/GenBank/DDBJ databases">
        <title>Comparative genomics of biotechnologically important yeasts.</title>
        <authorList>
            <consortium name="DOE Joint Genome Institute"/>
            <person name="Riley R."/>
            <person name="Haridas S."/>
            <person name="Wolfe K.H."/>
            <person name="Lopes M.R."/>
            <person name="Hittinger C.T."/>
            <person name="Goker M."/>
            <person name="Salamov A."/>
            <person name="Wisecaver J."/>
            <person name="Long T.M."/>
            <person name="Aerts A.L."/>
            <person name="Barry K."/>
            <person name="Choi C."/>
            <person name="Clum A."/>
            <person name="Coughlan A.Y."/>
            <person name="Deshpande S."/>
            <person name="Douglass A.P."/>
            <person name="Hanson S.J."/>
            <person name="Klenk H.-P."/>
            <person name="Labutti K."/>
            <person name="Lapidus A."/>
            <person name="Lindquist E."/>
            <person name="Lipzen A."/>
            <person name="Meier-Kolthoff J.P."/>
            <person name="Ohm R.A."/>
            <person name="Otillar R.P."/>
            <person name="Pangilinan J."/>
            <person name="Peng Y."/>
            <person name="Rokas A."/>
            <person name="Rosa C.A."/>
            <person name="Scheuner C."/>
            <person name="Sibirny A.A."/>
            <person name="Slot J.C."/>
            <person name="Stielow J.B."/>
            <person name="Sun H."/>
            <person name="Kurtzman C.P."/>
            <person name="Blackwell M."/>
            <person name="Grigoriev I.V."/>
            <person name="Jeffries T.W."/>
        </authorList>
    </citation>
    <scope>NUCLEOTIDE SEQUENCE [LARGE SCALE GENOMIC DNA]</scope>
    <source>
        <strain evidence="10">DSM 1968</strain>
    </source>
</reference>
<dbReference type="OrthoDB" id="192887at2759"/>
<evidence type="ECO:0000256" key="5">
    <source>
        <dbReference type="ARBA" id="ARBA00022840"/>
    </source>
</evidence>
<dbReference type="Pfam" id="PF00069">
    <property type="entry name" value="Pkinase"/>
    <property type="match status" value="1"/>
</dbReference>
<keyword evidence="1 7" id="KW-0723">Serine/threonine-protein kinase</keyword>
<dbReference type="GO" id="GO:0071507">
    <property type="term" value="P:pheromone response MAPK cascade"/>
    <property type="evidence" value="ECO:0007669"/>
    <property type="project" value="EnsemblFungi"/>
</dbReference>
<feature type="binding site" evidence="6">
    <location>
        <position position="82"/>
    </location>
    <ligand>
        <name>ATP</name>
        <dbReference type="ChEBI" id="CHEBI:30616"/>
    </ligand>
</feature>
<dbReference type="InterPro" id="IPR050117">
    <property type="entry name" value="MAPK"/>
</dbReference>
<gene>
    <name evidence="9" type="ORF">ASCRUDRAFT_29794</name>
</gene>
<accession>A0A1D2VQH9</accession>
<dbReference type="GeneID" id="30963777"/>
<comment type="similarity">
    <text evidence="7">Belongs to the protein kinase superfamily.</text>
</comment>
<dbReference type="GO" id="GO:0046827">
    <property type="term" value="P:positive regulation of protein export from nucleus"/>
    <property type="evidence" value="ECO:0007669"/>
    <property type="project" value="EnsemblFungi"/>
</dbReference>
<keyword evidence="5 6" id="KW-0067">ATP-binding</keyword>
<dbReference type="Proteomes" id="UP000095038">
    <property type="component" value="Unassembled WGS sequence"/>
</dbReference>
<dbReference type="PROSITE" id="PS50011">
    <property type="entry name" value="PROTEIN_KINASE_DOM"/>
    <property type="match status" value="1"/>
</dbReference>
<keyword evidence="4 9" id="KW-0418">Kinase</keyword>
<evidence type="ECO:0000313" key="9">
    <source>
        <dbReference type="EMBL" id="ODV63863.1"/>
    </source>
</evidence>
<dbReference type="GO" id="GO:0043332">
    <property type="term" value="C:mating projection tip"/>
    <property type="evidence" value="ECO:0007669"/>
    <property type="project" value="EnsemblFungi"/>
</dbReference>
<evidence type="ECO:0000313" key="10">
    <source>
        <dbReference type="Proteomes" id="UP000095038"/>
    </source>
</evidence>
<dbReference type="GO" id="GO:0005524">
    <property type="term" value="F:ATP binding"/>
    <property type="evidence" value="ECO:0007669"/>
    <property type="project" value="UniProtKB-UniRule"/>
</dbReference>
<dbReference type="PROSITE" id="PS00108">
    <property type="entry name" value="PROTEIN_KINASE_ST"/>
    <property type="match status" value="1"/>
</dbReference>
<evidence type="ECO:0000259" key="8">
    <source>
        <dbReference type="PROSITE" id="PS50011"/>
    </source>
</evidence>
<evidence type="ECO:0000256" key="2">
    <source>
        <dbReference type="ARBA" id="ARBA00022679"/>
    </source>
</evidence>
<dbReference type="PANTHER" id="PTHR24055">
    <property type="entry name" value="MITOGEN-ACTIVATED PROTEIN KINASE"/>
    <property type="match status" value="1"/>
</dbReference>
<dbReference type="CDD" id="cd07834">
    <property type="entry name" value="STKc_MAPK"/>
    <property type="match status" value="1"/>
</dbReference>
<dbReference type="SUPFAM" id="SSF56112">
    <property type="entry name" value="Protein kinase-like (PK-like)"/>
    <property type="match status" value="1"/>
</dbReference>
<evidence type="ECO:0000256" key="3">
    <source>
        <dbReference type="ARBA" id="ARBA00022741"/>
    </source>
</evidence>
<organism evidence="9 10">
    <name type="scientific">Ascoidea rubescens DSM 1968</name>
    <dbReference type="NCBI Taxonomy" id="1344418"/>
    <lineage>
        <taxon>Eukaryota</taxon>
        <taxon>Fungi</taxon>
        <taxon>Dikarya</taxon>
        <taxon>Ascomycota</taxon>
        <taxon>Saccharomycotina</taxon>
        <taxon>Saccharomycetes</taxon>
        <taxon>Ascoideaceae</taxon>
        <taxon>Ascoidea</taxon>
    </lineage>
</organism>
<evidence type="ECO:0000256" key="7">
    <source>
        <dbReference type="RuleBase" id="RU000304"/>
    </source>
</evidence>
<evidence type="ECO:0000256" key="1">
    <source>
        <dbReference type="ARBA" id="ARBA00022527"/>
    </source>
</evidence>
<dbReference type="FunFam" id="1.10.510.10:FF:000040">
    <property type="entry name" value="Mitogen-activated protein kinase"/>
    <property type="match status" value="1"/>
</dbReference>
<dbReference type="InterPro" id="IPR008271">
    <property type="entry name" value="Ser/Thr_kinase_AS"/>
</dbReference>
<dbReference type="GO" id="GO:0010526">
    <property type="term" value="P:transposable element silencing"/>
    <property type="evidence" value="ECO:0007669"/>
    <property type="project" value="EnsemblFungi"/>
</dbReference>
<dbReference type="GO" id="GO:0005634">
    <property type="term" value="C:nucleus"/>
    <property type="evidence" value="ECO:0007669"/>
    <property type="project" value="EnsemblFungi"/>
</dbReference>
<dbReference type="Gene3D" id="1.10.510.10">
    <property type="entry name" value="Transferase(Phosphotransferase) domain 1"/>
    <property type="match status" value="1"/>
</dbReference>
<keyword evidence="2" id="KW-0808">Transferase</keyword>
<dbReference type="GO" id="GO:0042802">
    <property type="term" value="F:identical protein binding"/>
    <property type="evidence" value="ECO:0007669"/>
    <property type="project" value="EnsemblFungi"/>
</dbReference>
<dbReference type="PROSITE" id="PS00107">
    <property type="entry name" value="PROTEIN_KINASE_ATP"/>
    <property type="match status" value="1"/>
</dbReference>
<dbReference type="GO" id="GO:0001403">
    <property type="term" value="P:invasive growth in response to glucose limitation"/>
    <property type="evidence" value="ECO:0007669"/>
    <property type="project" value="EnsemblFungi"/>
</dbReference>
<evidence type="ECO:0000256" key="6">
    <source>
        <dbReference type="PROSITE-ProRule" id="PRU10141"/>
    </source>
</evidence>
<dbReference type="GO" id="GO:0009272">
    <property type="term" value="P:fungal-type cell wall biogenesis"/>
    <property type="evidence" value="ECO:0007669"/>
    <property type="project" value="UniProtKB-ARBA"/>
</dbReference>
<dbReference type="SMART" id="SM00220">
    <property type="entry name" value="S_TKc"/>
    <property type="match status" value="1"/>
</dbReference>
<dbReference type="InterPro" id="IPR011009">
    <property type="entry name" value="Kinase-like_dom_sf"/>
</dbReference>
<dbReference type="Gene3D" id="3.30.200.20">
    <property type="entry name" value="Phosphorylase Kinase, domain 1"/>
    <property type="match status" value="1"/>
</dbReference>
<keyword evidence="3 6" id="KW-0547">Nucleotide-binding</keyword>
<feature type="domain" description="Protein kinase" evidence="8">
    <location>
        <begin position="53"/>
        <end position="346"/>
    </location>
</feature>
<dbReference type="InterPro" id="IPR017441">
    <property type="entry name" value="Protein_kinase_ATP_BS"/>
</dbReference>
<evidence type="ECO:0000256" key="4">
    <source>
        <dbReference type="ARBA" id="ARBA00022777"/>
    </source>
</evidence>
<protein>
    <submittedName>
        <fullName evidence="9">Pkinase-domain-containing protein</fullName>
    </submittedName>
</protein>
<sequence>MSTIVSSPSLANFKNKNVENHNNPKRSQLNQEYNAYRKKAELIRSFGEIPKEYSLSSKVGGGAYGTVADGYYMEKYPVAIKKVVPSHRIMFALRTLREIKFLKHFHNHENIISIRDAFITSQQKTNIFKIFIVQELMKTDLNKVIRSDIVLSQKHIKYLIYQIFKALKALHSVNVIHRDLKPSNLLLNEDCTLKLCDFGLSRIDNSSTNESNHTNMTEYVATRWYRAPEIMLSHSEYSTSSDIWSVGCILAELVLRKPFFPGLDYINQIKLIFEVIGTPTGEDLEVVRSRSARMYIQSLAYSPRLKFKKIFSSHLDPDAIDLLESMLQFNPKKRITAAEALNHPYLDEFHNPESEPDAEPIPKGEFDFDDFGMGRELTMYELENLLLKEIRNFPSWKDFTFS</sequence>
<proteinExistence type="inferred from homology"/>
<dbReference type="AlphaFoldDB" id="A0A1D2VQH9"/>
<dbReference type="STRING" id="1344418.A0A1D2VQH9"/>
<dbReference type="GO" id="GO:0043409">
    <property type="term" value="P:negative regulation of MAPK cascade"/>
    <property type="evidence" value="ECO:0007669"/>
    <property type="project" value="EnsemblFungi"/>
</dbReference>
<dbReference type="InParanoid" id="A0A1D2VQH9"/>
<keyword evidence="10" id="KW-1185">Reference proteome</keyword>
<dbReference type="RefSeq" id="XP_020050170.1">
    <property type="nucleotide sequence ID" value="XM_020190141.1"/>
</dbReference>
<dbReference type="GO" id="GO:0005737">
    <property type="term" value="C:cytoplasm"/>
    <property type="evidence" value="ECO:0007669"/>
    <property type="project" value="EnsemblFungi"/>
</dbReference>
<name>A0A1D2VQH9_9ASCO</name>
<dbReference type="InterPro" id="IPR000719">
    <property type="entry name" value="Prot_kinase_dom"/>
</dbReference>
<dbReference type="EMBL" id="KV454475">
    <property type="protein sequence ID" value="ODV63863.1"/>
    <property type="molecule type" value="Genomic_DNA"/>
</dbReference>